<feature type="binding site" evidence="12">
    <location>
        <position position="10"/>
    </location>
    <ligand>
        <name>Mg(2+)</name>
        <dbReference type="ChEBI" id="CHEBI:18420"/>
    </ligand>
</feature>
<keyword evidence="6" id="KW-0119">Carbohydrate metabolism</keyword>
<dbReference type="InterPro" id="IPR036412">
    <property type="entry name" value="HAD-like_sf"/>
</dbReference>
<evidence type="ECO:0000256" key="9">
    <source>
        <dbReference type="ARBA" id="ARBA00044991"/>
    </source>
</evidence>
<feature type="binding site" evidence="11">
    <location>
        <position position="148"/>
    </location>
    <ligand>
        <name>substrate</name>
    </ligand>
</feature>
<reference evidence="15" key="1">
    <citation type="submission" date="2016-10" db="EMBL/GenBank/DDBJ databases">
        <authorList>
            <person name="Varghese N."/>
            <person name="Submissions S."/>
        </authorList>
    </citation>
    <scope>NUCLEOTIDE SEQUENCE [LARGE SCALE GENOMIC DNA]</scope>
    <source>
        <strain evidence="15">IBRC-M10078</strain>
    </source>
</reference>
<evidence type="ECO:0000256" key="12">
    <source>
        <dbReference type="PIRSR" id="PIRSR610972-3"/>
    </source>
</evidence>
<dbReference type="Proteomes" id="UP000199159">
    <property type="component" value="Unassembled WGS sequence"/>
</dbReference>
<feature type="site" description="Important for catalytic activity and assists the phosphoryl transfer reaction to Asp8 by balancing charge and orienting the reacting groups" evidence="13">
    <location>
        <position position="117"/>
    </location>
</feature>
<feature type="site" description="Important for catalytic activity and assists the phosphoryl transfer reaction to Asp8 by balancing charge and orienting the reacting groups" evidence="13">
    <location>
        <position position="148"/>
    </location>
</feature>
<feature type="binding site" evidence="12">
    <location>
        <position position="172"/>
    </location>
    <ligand>
        <name>Mg(2+)</name>
        <dbReference type="ChEBI" id="CHEBI:18420"/>
    </ligand>
</feature>
<dbReference type="Pfam" id="PF00702">
    <property type="entry name" value="Hydrolase"/>
    <property type="match status" value="1"/>
</dbReference>
<comment type="similarity">
    <text evidence="1">Belongs to the HAD-like hydrolase superfamily. CbbY/CbbZ/Gph/YieH family.</text>
</comment>
<dbReference type="GO" id="GO:0005975">
    <property type="term" value="P:carbohydrate metabolic process"/>
    <property type="evidence" value="ECO:0007669"/>
    <property type="project" value="InterPro"/>
</dbReference>
<dbReference type="SFLD" id="SFLDG01135">
    <property type="entry name" value="C1.5.6:_HAD__Beta-PGM__Phospha"/>
    <property type="match status" value="1"/>
</dbReference>
<dbReference type="PANTHER" id="PTHR46193">
    <property type="entry name" value="6-PHOSPHOGLUCONATE PHOSPHATASE"/>
    <property type="match status" value="1"/>
</dbReference>
<evidence type="ECO:0000256" key="3">
    <source>
        <dbReference type="ARBA" id="ARBA00022723"/>
    </source>
</evidence>
<dbReference type="NCBIfam" id="TIGR01990">
    <property type="entry name" value="bPGM"/>
    <property type="match status" value="1"/>
</dbReference>
<dbReference type="InterPro" id="IPR006439">
    <property type="entry name" value="HAD-SF_hydro_IA"/>
</dbReference>
<dbReference type="SFLD" id="SFLDS00003">
    <property type="entry name" value="Haloacid_Dehalogenase"/>
    <property type="match status" value="1"/>
</dbReference>
<evidence type="ECO:0000256" key="4">
    <source>
        <dbReference type="ARBA" id="ARBA00022842"/>
    </source>
</evidence>
<dbReference type="SUPFAM" id="SSF56784">
    <property type="entry name" value="HAD-like"/>
    <property type="match status" value="1"/>
</dbReference>
<gene>
    <name evidence="14" type="ORF">SAMN05216565_102437</name>
</gene>
<feature type="binding site" evidence="11">
    <location>
        <position position="79"/>
    </location>
    <ligand>
        <name>substrate</name>
    </ligand>
</feature>
<dbReference type="NCBIfam" id="TIGR01509">
    <property type="entry name" value="HAD-SF-IA-v3"/>
    <property type="match status" value="1"/>
</dbReference>
<keyword evidence="2" id="KW-0597">Phosphoprotein</keyword>
<keyword evidence="5" id="KW-0413">Isomerase</keyword>
<comment type="cofactor">
    <cofactor evidence="12">
        <name>Mg(2+)</name>
        <dbReference type="ChEBI" id="CHEBI:18420"/>
    </cofactor>
    <text evidence="12">Binds 2 magnesium ions per subunit.</text>
</comment>
<keyword evidence="4 12" id="KW-0460">Magnesium</keyword>
<dbReference type="PANTHER" id="PTHR46193:SF18">
    <property type="entry name" value="HEXITOL PHOSPHATASE B"/>
    <property type="match status" value="1"/>
</dbReference>
<protein>
    <recommendedName>
        <fullName evidence="9">Beta-phosphoglucomutase</fullName>
        <ecNumber evidence="8">5.4.2.6</ecNumber>
    </recommendedName>
</protein>
<proteinExistence type="inferred from homology"/>
<dbReference type="EC" id="5.4.2.6" evidence="8"/>
<dbReference type="Gene3D" id="1.10.150.240">
    <property type="entry name" value="Putative phosphatase, domain 2"/>
    <property type="match status" value="1"/>
</dbReference>
<evidence type="ECO:0000256" key="5">
    <source>
        <dbReference type="ARBA" id="ARBA00023235"/>
    </source>
</evidence>
<accession>A0A1H0RXW6</accession>
<dbReference type="CDD" id="cd02598">
    <property type="entry name" value="HAD_BPGM"/>
    <property type="match status" value="1"/>
</dbReference>
<evidence type="ECO:0000256" key="8">
    <source>
        <dbReference type="ARBA" id="ARBA00044968"/>
    </source>
</evidence>
<feature type="binding site" evidence="12">
    <location>
        <position position="12"/>
    </location>
    <ligand>
        <name>Mg(2+)</name>
        <dbReference type="ChEBI" id="CHEBI:18420"/>
    </ligand>
</feature>
<feature type="binding site" evidence="11">
    <location>
        <begin position="117"/>
        <end position="121"/>
    </location>
    <ligand>
        <name>substrate</name>
    </ligand>
</feature>
<evidence type="ECO:0000256" key="6">
    <source>
        <dbReference type="ARBA" id="ARBA00023277"/>
    </source>
</evidence>
<feature type="binding site" evidence="11">
    <location>
        <begin position="45"/>
        <end position="50"/>
    </location>
    <ligand>
        <name>substrate</name>
    </ligand>
</feature>
<keyword evidence="3 12" id="KW-0479">Metal-binding</keyword>
<dbReference type="InterPro" id="IPR023198">
    <property type="entry name" value="PGP-like_dom2"/>
</dbReference>
<dbReference type="InterPro" id="IPR023214">
    <property type="entry name" value="HAD_sf"/>
</dbReference>
<dbReference type="GO" id="GO:0000287">
    <property type="term" value="F:magnesium ion binding"/>
    <property type="evidence" value="ECO:0007669"/>
    <property type="project" value="InterPro"/>
</dbReference>
<feature type="active site" description="Proton donor/acceptor" evidence="10">
    <location>
        <position position="12"/>
    </location>
</feature>
<feature type="binding site" evidence="11">
    <location>
        <position position="53"/>
    </location>
    <ligand>
        <name>substrate</name>
    </ligand>
</feature>
<evidence type="ECO:0000256" key="7">
    <source>
        <dbReference type="ARBA" id="ARBA00044926"/>
    </source>
</evidence>
<dbReference type="NCBIfam" id="TIGR02009">
    <property type="entry name" value="PGMB-YQAB-SF"/>
    <property type="match status" value="1"/>
</dbReference>
<sequence>MNEIKAFIFDLDGVITDSAEYHFLAWKALSDELNIPFTREFNEELKGISRMDSLEKILVNGQMSGAYSEKEKVQLATRKNAHYCTLIEQITPQDILPGIKELLIDLKEHGYKIGVASVSKNAFTVLSALQLNDMFDHIVDAKKIVNSKPDPEIFLRAAEYLSVSPEDCIGIEDAAAGIESIKSAGMYAVGVGSKDILKNADIVVESTNELTLSMILEKYNRNI</sequence>
<evidence type="ECO:0000256" key="13">
    <source>
        <dbReference type="PIRSR" id="PIRSR610972-4"/>
    </source>
</evidence>
<dbReference type="EMBL" id="FNJU01000002">
    <property type="protein sequence ID" value="SDP34314.1"/>
    <property type="molecule type" value="Genomic_DNA"/>
</dbReference>
<evidence type="ECO:0000256" key="1">
    <source>
        <dbReference type="ARBA" id="ARBA00006171"/>
    </source>
</evidence>
<dbReference type="GO" id="GO:0008801">
    <property type="term" value="F:beta-phosphoglucomutase activity"/>
    <property type="evidence" value="ECO:0007669"/>
    <property type="project" value="UniProtKB-EC"/>
</dbReference>
<comment type="catalytic activity">
    <reaction evidence="7">
        <text>beta-D-glucose 1-phosphate = beta-D-glucose 6-phosphate</text>
        <dbReference type="Rhea" id="RHEA:20113"/>
        <dbReference type="ChEBI" id="CHEBI:57684"/>
        <dbReference type="ChEBI" id="CHEBI:58247"/>
        <dbReference type="EC" id="5.4.2.6"/>
    </reaction>
</comment>
<evidence type="ECO:0000256" key="2">
    <source>
        <dbReference type="ARBA" id="ARBA00022553"/>
    </source>
</evidence>
<feature type="binding site" evidence="12">
    <location>
        <position position="173"/>
    </location>
    <ligand>
        <name>Mg(2+)</name>
        <dbReference type="ChEBI" id="CHEBI:18420"/>
    </ligand>
</feature>
<keyword evidence="15" id="KW-1185">Reference proteome</keyword>
<dbReference type="OrthoDB" id="9797743at2"/>
<dbReference type="AlphaFoldDB" id="A0A1H0RXW6"/>
<feature type="active site" description="Proton donor/acceptor" evidence="10">
    <location>
        <position position="10"/>
    </location>
</feature>
<evidence type="ECO:0000256" key="11">
    <source>
        <dbReference type="PIRSR" id="PIRSR610972-2"/>
    </source>
</evidence>
<evidence type="ECO:0000313" key="15">
    <source>
        <dbReference type="Proteomes" id="UP000199159"/>
    </source>
</evidence>
<dbReference type="InterPro" id="IPR051600">
    <property type="entry name" value="Beta-PGM-like"/>
</dbReference>
<dbReference type="Gene3D" id="3.40.50.1000">
    <property type="entry name" value="HAD superfamily/HAD-like"/>
    <property type="match status" value="1"/>
</dbReference>
<dbReference type="RefSeq" id="WP_090850921.1">
    <property type="nucleotide sequence ID" value="NZ_FNJU01000002.1"/>
</dbReference>
<feature type="binding site" evidence="11">
    <location>
        <begin position="10"/>
        <end position="12"/>
    </location>
    <ligand>
        <name>substrate</name>
    </ligand>
</feature>
<dbReference type="SFLD" id="SFLDG01129">
    <property type="entry name" value="C1.5:_HAD__Beta-PGM__Phosphata"/>
    <property type="match status" value="1"/>
</dbReference>
<name>A0A1H0RXW6_9BACI</name>
<dbReference type="STRING" id="930152.SAMN05216565_102437"/>
<dbReference type="InterPro" id="IPR010976">
    <property type="entry name" value="B-phosphoglucomutase_hydrolase"/>
</dbReference>
<feature type="binding site" evidence="11">
    <location>
        <position position="26"/>
    </location>
    <ligand>
        <name>substrate</name>
    </ligand>
</feature>
<organism evidence="14 15">
    <name type="scientific">Litchfieldia salsa</name>
    <dbReference type="NCBI Taxonomy" id="930152"/>
    <lineage>
        <taxon>Bacteria</taxon>
        <taxon>Bacillati</taxon>
        <taxon>Bacillota</taxon>
        <taxon>Bacilli</taxon>
        <taxon>Bacillales</taxon>
        <taxon>Bacillaceae</taxon>
        <taxon>Litchfieldia</taxon>
    </lineage>
</organism>
<evidence type="ECO:0000313" key="14">
    <source>
        <dbReference type="EMBL" id="SDP34314.1"/>
    </source>
</evidence>
<evidence type="ECO:0000256" key="10">
    <source>
        <dbReference type="PIRSR" id="PIRSR610972-1"/>
    </source>
</evidence>
<dbReference type="InterPro" id="IPR010972">
    <property type="entry name" value="Beta-PGM"/>
</dbReference>